<sequence>MEEVRDTVEEKYKEYREGGLQIRGPHGKNINVQECFQGIIKSVSQVQEIIKNAVSLDPTGHAPQAWAVVSMGLTLVKNDIERRDAVMEASGFLAK</sequence>
<evidence type="ECO:0000313" key="1">
    <source>
        <dbReference type="EMBL" id="KAB8217217.1"/>
    </source>
</evidence>
<dbReference type="AlphaFoldDB" id="A0A5N6EIR2"/>
<dbReference type="EMBL" id="ML733467">
    <property type="protein sequence ID" value="KAB8217217.1"/>
    <property type="molecule type" value="Genomic_DNA"/>
</dbReference>
<dbReference type="Proteomes" id="UP000326799">
    <property type="component" value="Unassembled WGS sequence"/>
</dbReference>
<gene>
    <name evidence="1" type="ORF">BDV33DRAFT_206609</name>
</gene>
<protein>
    <recommendedName>
        <fullName evidence="3">NWD NACHT-NTPase N-terminal domain-containing protein</fullName>
    </recommendedName>
</protein>
<proteinExistence type="predicted"/>
<keyword evidence="2" id="KW-1185">Reference proteome</keyword>
<evidence type="ECO:0008006" key="3">
    <source>
        <dbReference type="Google" id="ProtNLM"/>
    </source>
</evidence>
<evidence type="ECO:0000313" key="2">
    <source>
        <dbReference type="Proteomes" id="UP000326799"/>
    </source>
</evidence>
<name>A0A5N6EIR2_9EURO</name>
<reference evidence="1 2" key="1">
    <citation type="submission" date="2019-04" db="EMBL/GenBank/DDBJ databases">
        <title>Fungal friends and foes A comparative genomics study of 23 Aspergillus species from section Flavi.</title>
        <authorList>
            <consortium name="DOE Joint Genome Institute"/>
            <person name="Kjaerbolling I."/>
            <person name="Vesth T.C."/>
            <person name="Frisvad J.C."/>
            <person name="Nybo J.L."/>
            <person name="Theobald S."/>
            <person name="Kildgaard S."/>
            <person name="Petersen T.I."/>
            <person name="Kuo A."/>
            <person name="Sato A."/>
            <person name="Lyhne E.K."/>
            <person name="Kogle M.E."/>
            <person name="Wiebenga A."/>
            <person name="Kun R.S."/>
            <person name="Lubbers R.J."/>
            <person name="Makela M.R."/>
            <person name="Barry K."/>
            <person name="Chovatia M."/>
            <person name="Clum A."/>
            <person name="Daum C."/>
            <person name="Haridas S."/>
            <person name="He G."/>
            <person name="LaButti K."/>
            <person name="Lipzen A."/>
            <person name="Mondo S."/>
            <person name="Pangilinan J."/>
            <person name="Riley R."/>
            <person name="Salamov A."/>
            <person name="Simmons B.A."/>
            <person name="Magnuson J.K."/>
            <person name="Henrissat B."/>
            <person name="Mortensen U.H."/>
            <person name="Larsen T.O."/>
            <person name="De vries R.P."/>
            <person name="Grigoriev I.V."/>
            <person name="Machida M."/>
            <person name="Baker S.E."/>
            <person name="Andersen M.R."/>
        </authorList>
    </citation>
    <scope>NUCLEOTIDE SEQUENCE [LARGE SCALE GENOMIC DNA]</scope>
    <source>
        <strain evidence="1 2">CBS 126849</strain>
    </source>
</reference>
<organism evidence="1 2">
    <name type="scientific">Aspergillus novoparasiticus</name>
    <dbReference type="NCBI Taxonomy" id="986946"/>
    <lineage>
        <taxon>Eukaryota</taxon>
        <taxon>Fungi</taxon>
        <taxon>Dikarya</taxon>
        <taxon>Ascomycota</taxon>
        <taxon>Pezizomycotina</taxon>
        <taxon>Eurotiomycetes</taxon>
        <taxon>Eurotiomycetidae</taxon>
        <taxon>Eurotiales</taxon>
        <taxon>Aspergillaceae</taxon>
        <taxon>Aspergillus</taxon>
        <taxon>Aspergillus subgen. Circumdati</taxon>
    </lineage>
</organism>
<accession>A0A5N6EIR2</accession>